<gene>
    <name evidence="1" type="ORF">SAMN05660235_02019</name>
</gene>
<dbReference type="Gene3D" id="3.10.530.10">
    <property type="entry name" value="CPE0013-like"/>
    <property type="match status" value="1"/>
</dbReference>
<dbReference type="OrthoDB" id="9811531at2"/>
<dbReference type="Pfam" id="PF07892">
    <property type="entry name" value="DUF1667"/>
    <property type="match status" value="1"/>
</dbReference>
<dbReference type="STRING" id="1123285.SAMN05660235_02019"/>
<dbReference type="PANTHER" id="PTHR39450">
    <property type="entry name" value="MOLYBDOPTERIN OXIDOREDUCTASE, 4FE-4S CLUSTER-BINDING SUBUNIT"/>
    <property type="match status" value="1"/>
</dbReference>
<protein>
    <submittedName>
        <fullName evidence="1">CxxC motif-containing protein</fullName>
    </submittedName>
</protein>
<dbReference type="AlphaFoldDB" id="A0A1G7M6V2"/>
<evidence type="ECO:0000313" key="2">
    <source>
        <dbReference type="Proteomes" id="UP000243333"/>
    </source>
</evidence>
<name>A0A1G7M6V2_9FIRM</name>
<dbReference type="RefSeq" id="WP_093690490.1">
    <property type="nucleotide sequence ID" value="NZ_FNBU01000015.1"/>
</dbReference>
<dbReference type="InterPro" id="IPR036593">
    <property type="entry name" value="CPE0013-like_sf"/>
</dbReference>
<sequence>MSEIKRRISCIVCPLGCEGEIVLEGGQITAVTGFTCPRGHQYAREEVTAPKRMLTTTVRVVGGQLPLLPVVSKGPLPKDKIVACARFLSTVIVTAPVCEGDIVCENILGLGVDIVASRDLPVVDKNSPQNVL</sequence>
<dbReference type="SUPFAM" id="SSF160148">
    <property type="entry name" value="CPE0013-like"/>
    <property type="match status" value="1"/>
</dbReference>
<dbReference type="Proteomes" id="UP000243333">
    <property type="component" value="Unassembled WGS sequence"/>
</dbReference>
<reference evidence="2" key="1">
    <citation type="submission" date="2016-10" db="EMBL/GenBank/DDBJ databases">
        <authorList>
            <person name="Varghese N."/>
            <person name="Submissions S."/>
        </authorList>
    </citation>
    <scope>NUCLEOTIDE SEQUENCE [LARGE SCALE GENOMIC DNA]</scope>
    <source>
        <strain evidence="2">DSM 23256</strain>
    </source>
</reference>
<dbReference type="InterPro" id="IPR012460">
    <property type="entry name" value="DUF1667"/>
</dbReference>
<evidence type="ECO:0000313" key="1">
    <source>
        <dbReference type="EMBL" id="SDF56900.1"/>
    </source>
</evidence>
<accession>A0A1G7M6V2</accession>
<dbReference type="PANTHER" id="PTHR39450:SF1">
    <property type="entry name" value="DUF1667 DOMAIN-CONTAINING PROTEIN"/>
    <property type="match status" value="1"/>
</dbReference>
<dbReference type="EMBL" id="FNBU01000015">
    <property type="protein sequence ID" value="SDF56900.1"/>
    <property type="molecule type" value="Genomic_DNA"/>
</dbReference>
<organism evidence="1 2">
    <name type="scientific">Sporolituus thermophilus DSM 23256</name>
    <dbReference type="NCBI Taxonomy" id="1123285"/>
    <lineage>
        <taxon>Bacteria</taxon>
        <taxon>Bacillati</taxon>
        <taxon>Bacillota</taxon>
        <taxon>Negativicutes</taxon>
        <taxon>Selenomonadales</taxon>
        <taxon>Sporomusaceae</taxon>
        <taxon>Sporolituus</taxon>
    </lineage>
</organism>
<keyword evidence="2" id="KW-1185">Reference proteome</keyword>
<proteinExistence type="predicted"/>